<dbReference type="EMBL" id="FQUU01000028">
    <property type="protein sequence ID" value="SHG00189.1"/>
    <property type="molecule type" value="Genomic_DNA"/>
</dbReference>
<protein>
    <recommendedName>
        <fullName evidence="4">Glycosyltransferase RgtA/B/C/D-like domain-containing protein</fullName>
    </recommendedName>
</protein>
<keyword evidence="1" id="KW-1133">Transmembrane helix</keyword>
<evidence type="ECO:0000313" key="3">
    <source>
        <dbReference type="Proteomes" id="UP000184048"/>
    </source>
</evidence>
<dbReference type="AlphaFoldDB" id="A0A1M5G8Y6"/>
<feature type="transmembrane region" description="Helical" evidence="1">
    <location>
        <begin position="300"/>
        <end position="319"/>
    </location>
</feature>
<reference evidence="2 3" key="1">
    <citation type="submission" date="2016-11" db="EMBL/GenBank/DDBJ databases">
        <authorList>
            <person name="Jaros S."/>
            <person name="Januszkiewicz K."/>
            <person name="Wedrychowicz H."/>
        </authorList>
    </citation>
    <scope>NUCLEOTIDE SEQUENCE [LARGE SCALE GENOMIC DNA]</scope>
    <source>
        <strain evidence="2 3">DSM 18119</strain>
    </source>
</reference>
<feature type="transmembrane region" description="Helical" evidence="1">
    <location>
        <begin position="275"/>
        <end position="294"/>
    </location>
</feature>
<proteinExistence type="predicted"/>
<dbReference type="RefSeq" id="WP_139256522.1">
    <property type="nucleotide sequence ID" value="NZ_FQUU01000028.1"/>
</dbReference>
<feature type="transmembrane region" description="Helical" evidence="1">
    <location>
        <begin position="92"/>
        <end position="110"/>
    </location>
</feature>
<feature type="transmembrane region" description="Helical" evidence="1">
    <location>
        <begin position="68"/>
        <end position="85"/>
    </location>
</feature>
<feature type="transmembrane region" description="Helical" evidence="1">
    <location>
        <begin position="331"/>
        <end position="348"/>
    </location>
</feature>
<feature type="transmembrane region" description="Helical" evidence="1">
    <location>
        <begin position="214"/>
        <end position="231"/>
    </location>
</feature>
<gene>
    <name evidence="2" type="ORF">SAMN02745131_04084</name>
</gene>
<feature type="transmembrane region" description="Helical" evidence="1">
    <location>
        <begin position="178"/>
        <end position="207"/>
    </location>
</feature>
<dbReference type="OrthoDB" id="104925at2"/>
<keyword evidence="1" id="KW-0812">Transmembrane</keyword>
<keyword evidence="1" id="KW-0472">Membrane</keyword>
<dbReference type="Proteomes" id="UP000184048">
    <property type="component" value="Unassembled WGS sequence"/>
</dbReference>
<evidence type="ECO:0008006" key="4">
    <source>
        <dbReference type="Google" id="ProtNLM"/>
    </source>
</evidence>
<feature type="transmembrane region" description="Helical" evidence="1">
    <location>
        <begin position="360"/>
        <end position="377"/>
    </location>
</feature>
<dbReference type="STRING" id="1121884.SAMN02745131_04084"/>
<feature type="transmembrane region" description="Helical" evidence="1">
    <location>
        <begin position="149"/>
        <end position="166"/>
    </location>
</feature>
<organism evidence="2 3">
    <name type="scientific">Flavisolibacter ginsengisoli DSM 18119</name>
    <dbReference type="NCBI Taxonomy" id="1121884"/>
    <lineage>
        <taxon>Bacteria</taxon>
        <taxon>Pseudomonadati</taxon>
        <taxon>Bacteroidota</taxon>
        <taxon>Chitinophagia</taxon>
        <taxon>Chitinophagales</taxon>
        <taxon>Chitinophagaceae</taxon>
        <taxon>Flavisolibacter</taxon>
    </lineage>
</organism>
<sequence length="533" mass="60767">MNGQIFTSRNAILVFLFGILVLFLPVLFIEFKVLRYTNGVFMYPFDDTFIHLQIAKNLTQGHWGINNGFASASSSLLYTIILTLFRFVSNSTLIPFIVNCLAGVAIVWFLHLWLQKHLVSPLAQGAIMLLSFFMTPLPLMVITGMEHTFQCLFSFIFIFYFSDWLESNYDKRGSTIPISLYVAAVFAASIRYEGLFLIGIACIMLLYYKKIKQAFLLGFVGVLPVVIFGILSLTKGSYFLPNSVLVKSESFSYPGIAGMITHILFEKLTFARNGLAALATQRWLLILPLIYLGFKKYIRLSYSIIIIFLLVATILQLSLASTGYLYRYEAYLFYSSTVIMAVLFYQYGKQAFDDWKFGSFKVIFLILVFFLFFPIMLRSTSAIEKSVQACKNIYDQQYQMAQFSKINYLNSTIAANDIGALSYFTNATIVDLWGLSTIEVTKSKKGKYWTPAFLDSLSRSRGVNMAIIYDSWFPDSLQSRWKKAGTWKIQNNVICGDDIVSFYALDSSGYSNLYNNLKSFEHKLPPTVIVKYF</sequence>
<name>A0A1M5G8Y6_9BACT</name>
<accession>A0A1M5G8Y6</accession>
<keyword evidence="3" id="KW-1185">Reference proteome</keyword>
<evidence type="ECO:0000256" key="1">
    <source>
        <dbReference type="SAM" id="Phobius"/>
    </source>
</evidence>
<evidence type="ECO:0000313" key="2">
    <source>
        <dbReference type="EMBL" id="SHG00189.1"/>
    </source>
</evidence>
<feature type="transmembrane region" description="Helical" evidence="1">
    <location>
        <begin position="12"/>
        <end position="34"/>
    </location>
</feature>
<feature type="transmembrane region" description="Helical" evidence="1">
    <location>
        <begin position="122"/>
        <end position="142"/>
    </location>
</feature>